<evidence type="ECO:0000313" key="4">
    <source>
        <dbReference type="EMBL" id="RKP39794.1"/>
    </source>
</evidence>
<dbReference type="PANTHER" id="PTHR11200:SF275">
    <property type="entry name" value="LD06095P"/>
    <property type="match status" value="1"/>
</dbReference>
<dbReference type="EMBL" id="ML002243">
    <property type="protein sequence ID" value="RKP39794.1"/>
    <property type="molecule type" value="Genomic_DNA"/>
</dbReference>
<dbReference type="Proteomes" id="UP000268162">
    <property type="component" value="Unassembled WGS sequence"/>
</dbReference>
<organism evidence="4 5">
    <name type="scientific">Dimargaris cristalligena</name>
    <dbReference type="NCBI Taxonomy" id="215637"/>
    <lineage>
        <taxon>Eukaryota</taxon>
        <taxon>Fungi</taxon>
        <taxon>Fungi incertae sedis</taxon>
        <taxon>Zoopagomycota</taxon>
        <taxon>Kickxellomycotina</taxon>
        <taxon>Dimargaritomycetes</taxon>
        <taxon>Dimargaritales</taxon>
        <taxon>Dimargaritaceae</taxon>
        <taxon>Dimargaris</taxon>
    </lineage>
</organism>
<evidence type="ECO:0000313" key="5">
    <source>
        <dbReference type="Proteomes" id="UP000268162"/>
    </source>
</evidence>
<dbReference type="PANTHER" id="PTHR11200">
    <property type="entry name" value="INOSITOL 5-PHOSPHATASE"/>
    <property type="match status" value="1"/>
</dbReference>
<dbReference type="GO" id="GO:0046856">
    <property type="term" value="P:phosphatidylinositol dephosphorylation"/>
    <property type="evidence" value="ECO:0007669"/>
    <property type="project" value="InterPro"/>
</dbReference>
<dbReference type="InterPro" id="IPR046985">
    <property type="entry name" value="IP5"/>
</dbReference>
<evidence type="ECO:0000256" key="1">
    <source>
        <dbReference type="SAM" id="MobiDB-lite"/>
    </source>
</evidence>
<accession>A0A4Q0A187</accession>
<reference evidence="5" key="1">
    <citation type="journal article" date="2018" name="Nat. Microbiol.">
        <title>Leveraging single-cell genomics to expand the fungal tree of life.</title>
        <authorList>
            <person name="Ahrendt S.R."/>
            <person name="Quandt C.A."/>
            <person name="Ciobanu D."/>
            <person name="Clum A."/>
            <person name="Salamov A."/>
            <person name="Andreopoulos B."/>
            <person name="Cheng J.F."/>
            <person name="Woyke T."/>
            <person name="Pelin A."/>
            <person name="Henrissat B."/>
            <person name="Reynolds N.K."/>
            <person name="Benny G.L."/>
            <person name="Smith M.E."/>
            <person name="James T.Y."/>
            <person name="Grigoriev I.V."/>
        </authorList>
    </citation>
    <scope>NUCLEOTIDE SEQUENCE [LARGE SCALE GENOMIC DNA]</scope>
    <source>
        <strain evidence="5">RSA 468</strain>
    </source>
</reference>
<sequence length="766" mass="83964">MVACEPLSATSAHGDLLVYTGTFNAQSRLPYQPLDDWLLAGVLANVTLLKDDSKTAVDPSSDTQANSDPNSNPNPKLSSHVDPVAADRSSPPPHVLDPFSSPPLPPAASVPLRSPPPLPLFSSPPSTPLTSAADSSQPQFQPRPCGQLLLRLPHLYCMAFQEFGPLNTALLDSNNGLIRSCTTMITNSLDQLTDLASRGRLRPGTNNEVELPVELTWSFTSSGLTVAGDSTANTDIPAPSFASFASASSSFSSSSLAGSHASAEVDLTAAEARTGFRYRLLVVHHYAGMLLFIYTLKYDGAVPLPVPMLAPRSVQINRVGCGPAFIGLKGAIGISLQFDRVQPPDTLDDDPPPPYQEQEVPPSTKSSFTFTRTKAKIPPAPIKLCFIGAHLTAHEHLTAQRNRDYNKICRRLVFNLRAPVDSSPDKSGPPAVVIPRLINDYDSSASSFSSSDDLKGDFYSRTRPSSRPSTHSPAHTFQVGQAEDLLFDHDHVFFLGDLNYRTTKNFQKPLAIPLRDKDLQILLQSDELIRVKQSGAAFADFDEAQIRFNPTYKFTVGCNIYTYKKRNPSWCDRILFWSRPASRRNPTRHRRTHGPGMGNRSRSRDMGATEPPRAQSLVKGVGESQAIVPLFYSAHFTYTSSDHRPVSGLFQVHTTPASLAAPSSPSLADPTNVFSQTDDDDDGDEDEDDTEDGRCHDSWPPGLTIDPWWQLKLRLGWYTDRIVGACWCVSLYLSVSSFHLTLIILSVLILIMLIFTVSPYELLSKY</sequence>
<dbReference type="SUPFAM" id="SSF56219">
    <property type="entry name" value="DNase I-like"/>
    <property type="match status" value="1"/>
</dbReference>
<proteinExistence type="predicted"/>
<evidence type="ECO:0000256" key="2">
    <source>
        <dbReference type="SAM" id="Phobius"/>
    </source>
</evidence>
<keyword evidence="2" id="KW-0472">Membrane</keyword>
<dbReference type="AlphaFoldDB" id="A0A4Q0A187"/>
<feature type="compositionally biased region" description="Low complexity" evidence="1">
    <location>
        <begin position="659"/>
        <end position="670"/>
    </location>
</feature>
<feature type="compositionally biased region" description="Pro residues" evidence="1">
    <location>
        <begin position="90"/>
        <end position="119"/>
    </location>
</feature>
<feature type="domain" description="Inositol polyphosphate-related phosphatase" evidence="3">
    <location>
        <begin position="197"/>
        <end position="658"/>
    </location>
</feature>
<dbReference type="GO" id="GO:0004439">
    <property type="term" value="F:phosphatidylinositol-4,5-bisphosphate 5-phosphatase activity"/>
    <property type="evidence" value="ECO:0007669"/>
    <property type="project" value="TreeGrafter"/>
</dbReference>
<dbReference type="Gene3D" id="3.60.10.10">
    <property type="entry name" value="Endonuclease/exonuclease/phosphatase"/>
    <property type="match status" value="1"/>
</dbReference>
<feature type="region of interest" description="Disordered" evidence="1">
    <location>
        <begin position="659"/>
        <end position="698"/>
    </location>
</feature>
<dbReference type="InterPro" id="IPR036691">
    <property type="entry name" value="Endo/exonu/phosph_ase_sf"/>
</dbReference>
<feature type="region of interest" description="Disordered" evidence="1">
    <location>
        <begin position="342"/>
        <end position="367"/>
    </location>
</feature>
<evidence type="ECO:0000259" key="3">
    <source>
        <dbReference type="SMART" id="SM00128"/>
    </source>
</evidence>
<keyword evidence="2" id="KW-1133">Transmembrane helix</keyword>
<feature type="compositionally biased region" description="Polar residues" evidence="1">
    <location>
        <begin position="58"/>
        <end position="77"/>
    </location>
</feature>
<keyword evidence="2" id="KW-0812">Transmembrane</keyword>
<keyword evidence="5" id="KW-1185">Reference proteome</keyword>
<feature type="compositionally biased region" description="Low complexity" evidence="1">
    <location>
        <begin position="120"/>
        <end position="136"/>
    </location>
</feature>
<feature type="region of interest" description="Disordered" evidence="1">
    <location>
        <begin position="582"/>
        <end position="619"/>
    </location>
</feature>
<feature type="compositionally biased region" description="Acidic residues" evidence="1">
    <location>
        <begin position="677"/>
        <end position="691"/>
    </location>
</feature>
<dbReference type="SMART" id="SM00128">
    <property type="entry name" value="IPPc"/>
    <property type="match status" value="1"/>
</dbReference>
<feature type="region of interest" description="Disordered" evidence="1">
    <location>
        <begin position="53"/>
        <end position="141"/>
    </location>
</feature>
<feature type="transmembrane region" description="Helical" evidence="2">
    <location>
        <begin position="738"/>
        <end position="757"/>
    </location>
</feature>
<dbReference type="InterPro" id="IPR000300">
    <property type="entry name" value="IPPc"/>
</dbReference>
<dbReference type="Pfam" id="PF22669">
    <property type="entry name" value="Exo_endo_phos2"/>
    <property type="match status" value="1"/>
</dbReference>
<feature type="compositionally biased region" description="Basic residues" evidence="1">
    <location>
        <begin position="582"/>
        <end position="593"/>
    </location>
</feature>
<dbReference type="STRING" id="215637.A0A4Q0A187"/>
<name>A0A4Q0A187_9FUNG</name>
<protein>
    <recommendedName>
        <fullName evidence="3">Inositol polyphosphate-related phosphatase domain-containing protein</fullName>
    </recommendedName>
</protein>
<gene>
    <name evidence="4" type="ORF">BJ085DRAFT_36736</name>
</gene>